<protein>
    <submittedName>
        <fullName evidence="3">Uncharacterized protein</fullName>
    </submittedName>
</protein>
<keyword evidence="4" id="KW-1185">Reference proteome</keyword>
<dbReference type="PeptideAtlas" id="C6KRJ1"/>
<dbReference type="AGR" id="WB:WBGene00194651"/>
<feature type="compositionally biased region" description="Polar residues" evidence="2">
    <location>
        <begin position="368"/>
        <end position="377"/>
    </location>
</feature>
<keyword evidence="1" id="KW-0175">Coiled coil</keyword>
<dbReference type="PaxDb" id="6239-C33D9.13"/>
<name>C6KRJ1_CAEEL</name>
<proteinExistence type="evidence at protein level"/>
<evidence type="ECO:0000313" key="5">
    <source>
        <dbReference type="WormBase" id="C33D9.13"/>
    </source>
</evidence>
<evidence type="ECO:0000313" key="4">
    <source>
        <dbReference type="Proteomes" id="UP000001940"/>
    </source>
</evidence>
<feature type="coiled-coil region" evidence="1">
    <location>
        <begin position="188"/>
        <end position="247"/>
    </location>
</feature>
<dbReference type="EMBL" id="BX284604">
    <property type="protein sequence ID" value="CAZ65475.1"/>
    <property type="molecule type" value="Genomic_DNA"/>
</dbReference>
<reference evidence="3 4" key="1">
    <citation type="journal article" date="1998" name="Science">
        <title>Genome sequence of the nematode C. elegans: a platform for investigating biology.</title>
        <authorList>
            <consortium name="The C. elegans sequencing consortium"/>
            <person name="Sulson J.E."/>
            <person name="Waterston R."/>
        </authorList>
    </citation>
    <scope>NUCLEOTIDE SEQUENCE [LARGE SCALE GENOMIC DNA]</scope>
    <source>
        <strain evidence="3 4">Bristol N2</strain>
    </source>
</reference>
<keyword evidence="6" id="KW-1267">Proteomics identification</keyword>
<evidence type="ECO:0000313" key="3">
    <source>
        <dbReference type="EMBL" id="CAZ65475.1"/>
    </source>
</evidence>
<dbReference type="PhylomeDB" id="C6KRJ1"/>
<dbReference type="CTD" id="13197147"/>
<feature type="region of interest" description="Disordered" evidence="2">
    <location>
        <begin position="366"/>
        <end position="388"/>
    </location>
</feature>
<dbReference type="RefSeq" id="NP_001379501.1">
    <property type="nucleotide sequence ID" value="NM_001392357.1"/>
</dbReference>
<evidence type="ECO:0000256" key="1">
    <source>
        <dbReference type="SAM" id="Coils"/>
    </source>
</evidence>
<sequence>MDPSSTMNEELTELRSQMNLIIEYNEKQETVWQVKLSEASAQLNEKDLVIEKITRKIELLQENNVKKDQRIYELEQCFESEDYCKILQKDTKELEEELKKYKDLVEKKKKEIFALGDAVSEKEASDRKMEKMKKSLDEAKFSENEHLRIIISDLLDQKDEWQPRNTQITQVTQLNPKLIFGESEQTLIEKVKNNSKAVASLNAQLKNELSYTKAVHKRILKDKEQCIEELENRIMKLETLKETETFEEKREINKSATNELTDMEISKFSKIIATGKNARKWNEMKVQFERIDNIVNGLEARYQSMSEKVNEEISDETIARLSSLIEEKETQAHNLSMTLQALKDIGIEPEENIQDEGKNDNVVAEKVLSSSDSTDSQGWEKVNEGSDF</sequence>
<dbReference type="WormBase" id="C33D9.13">
    <property type="protein sequence ID" value="CE43937"/>
    <property type="gene ID" value="WBGene00194651"/>
</dbReference>
<dbReference type="HOGENOM" id="CLU_712195_0_0_1"/>
<dbReference type="GeneID" id="13197147"/>
<evidence type="ECO:0000256" key="2">
    <source>
        <dbReference type="SAM" id="MobiDB-lite"/>
    </source>
</evidence>
<organism evidence="3 4">
    <name type="scientific">Caenorhabditis elegans</name>
    <dbReference type="NCBI Taxonomy" id="6239"/>
    <lineage>
        <taxon>Eukaryota</taxon>
        <taxon>Metazoa</taxon>
        <taxon>Ecdysozoa</taxon>
        <taxon>Nematoda</taxon>
        <taxon>Chromadorea</taxon>
        <taxon>Rhabditida</taxon>
        <taxon>Rhabditina</taxon>
        <taxon>Rhabditomorpha</taxon>
        <taxon>Rhabditoidea</taxon>
        <taxon>Rhabditidae</taxon>
        <taxon>Peloderinae</taxon>
        <taxon>Caenorhabditis</taxon>
    </lineage>
</organism>
<evidence type="ECO:0007829" key="6">
    <source>
        <dbReference type="PeptideAtlas" id="C6KRJ1"/>
    </source>
</evidence>
<dbReference type="Bgee" id="WBGene00194651">
    <property type="expression patterns" value="Expressed in pharyngeal muscle cell (C elegans) and 3 other cell types or tissues"/>
</dbReference>
<dbReference type="KEGG" id="cel:CELE_C33D9.13"/>
<feature type="coiled-coil region" evidence="1">
    <location>
        <begin position="43"/>
        <end position="111"/>
    </location>
</feature>
<dbReference type="SMR" id="C6KRJ1"/>
<accession>C6KRJ1</accession>
<dbReference type="AlphaFoldDB" id="C6KRJ1"/>
<dbReference type="Proteomes" id="UP000001940">
    <property type="component" value="Chromosome IV"/>
</dbReference>
<dbReference type="InParanoid" id="C6KRJ1"/>
<gene>
    <name evidence="3 5" type="ORF">C33D9.13</name>
    <name evidence="3" type="ORF">CELE_C33D9.13</name>
</gene>